<sequence length="189" mass="21693">MAIQTTYIRDPYPGYRQAQIIQQWQSAIDQSDRLKKTVSPSSLPLSYWGQRPVSLSDQPVRRINENIGANPPAYHKTLTGAEVSFYREATSLLNPSVTASFMTTDSETLQMCLAYDRYRAQMLYQQLPCMANVEVQSMLNTSQEKATQHIIDNMGPDTIRRDPNGNIISREQWVWDSANSRFRQVVYHV</sequence>
<gene>
    <name evidence="1" type="ORF">GCM10023116_21190</name>
</gene>
<evidence type="ECO:0000313" key="1">
    <source>
        <dbReference type="EMBL" id="GAA4649838.1"/>
    </source>
</evidence>
<keyword evidence="2" id="KW-1185">Reference proteome</keyword>
<protein>
    <submittedName>
        <fullName evidence="1">Uncharacterized protein</fullName>
    </submittedName>
</protein>
<dbReference type="Proteomes" id="UP001500604">
    <property type="component" value="Unassembled WGS sequence"/>
</dbReference>
<evidence type="ECO:0000313" key="2">
    <source>
        <dbReference type="Proteomes" id="UP001500604"/>
    </source>
</evidence>
<comment type="caution">
    <text evidence="1">The sequence shown here is derived from an EMBL/GenBank/DDBJ whole genome shotgun (WGS) entry which is preliminary data.</text>
</comment>
<organism evidence="1 2">
    <name type="scientific">Kistimonas scapharcae</name>
    <dbReference type="NCBI Taxonomy" id="1036133"/>
    <lineage>
        <taxon>Bacteria</taxon>
        <taxon>Pseudomonadati</taxon>
        <taxon>Pseudomonadota</taxon>
        <taxon>Gammaproteobacteria</taxon>
        <taxon>Oceanospirillales</taxon>
        <taxon>Endozoicomonadaceae</taxon>
        <taxon>Kistimonas</taxon>
    </lineage>
</organism>
<reference evidence="2" key="1">
    <citation type="journal article" date="2019" name="Int. J. Syst. Evol. Microbiol.">
        <title>The Global Catalogue of Microorganisms (GCM) 10K type strain sequencing project: providing services to taxonomists for standard genome sequencing and annotation.</title>
        <authorList>
            <consortium name="The Broad Institute Genomics Platform"/>
            <consortium name="The Broad Institute Genome Sequencing Center for Infectious Disease"/>
            <person name="Wu L."/>
            <person name="Ma J."/>
        </authorList>
    </citation>
    <scope>NUCLEOTIDE SEQUENCE [LARGE SCALE GENOMIC DNA]</scope>
    <source>
        <strain evidence="2">JCM 17805</strain>
    </source>
</reference>
<proteinExistence type="predicted"/>
<name>A0ABP8V325_9GAMM</name>
<dbReference type="RefSeq" id="WP_345195848.1">
    <property type="nucleotide sequence ID" value="NZ_BAABFL010000320.1"/>
</dbReference>
<dbReference type="EMBL" id="BAABFL010000320">
    <property type="protein sequence ID" value="GAA4649838.1"/>
    <property type="molecule type" value="Genomic_DNA"/>
</dbReference>
<accession>A0ABP8V325</accession>